<name>A0AA38LHW9_TAXCH</name>
<feature type="region of interest" description="Disordered" evidence="1">
    <location>
        <begin position="45"/>
        <end position="65"/>
    </location>
</feature>
<accession>A0AA38LHW9</accession>
<dbReference type="AlphaFoldDB" id="A0AA38LHW9"/>
<evidence type="ECO:0000313" key="2">
    <source>
        <dbReference type="EMBL" id="KAH9323270.1"/>
    </source>
</evidence>
<keyword evidence="3" id="KW-1185">Reference proteome</keyword>
<feature type="compositionally biased region" description="Acidic residues" evidence="1">
    <location>
        <begin position="56"/>
        <end position="65"/>
    </location>
</feature>
<evidence type="ECO:0000256" key="1">
    <source>
        <dbReference type="SAM" id="MobiDB-lite"/>
    </source>
</evidence>
<feature type="compositionally biased region" description="Low complexity" evidence="1">
    <location>
        <begin position="45"/>
        <end position="55"/>
    </location>
</feature>
<dbReference type="EMBL" id="JAHRHJ020000003">
    <property type="protein sequence ID" value="KAH9323270.1"/>
    <property type="molecule type" value="Genomic_DNA"/>
</dbReference>
<dbReference type="Proteomes" id="UP000824469">
    <property type="component" value="Unassembled WGS sequence"/>
</dbReference>
<organism evidence="2 3">
    <name type="scientific">Taxus chinensis</name>
    <name type="common">Chinese yew</name>
    <name type="synonym">Taxus wallichiana var. chinensis</name>
    <dbReference type="NCBI Taxonomy" id="29808"/>
    <lineage>
        <taxon>Eukaryota</taxon>
        <taxon>Viridiplantae</taxon>
        <taxon>Streptophyta</taxon>
        <taxon>Embryophyta</taxon>
        <taxon>Tracheophyta</taxon>
        <taxon>Spermatophyta</taxon>
        <taxon>Pinopsida</taxon>
        <taxon>Pinidae</taxon>
        <taxon>Conifers II</taxon>
        <taxon>Cupressales</taxon>
        <taxon>Taxaceae</taxon>
        <taxon>Taxus</taxon>
    </lineage>
</organism>
<sequence>LAIILFSFLRILRNCGDGGHLYNELPIPNNNGSQLVPISTAIGNPDHSIPISSPDEISDGNEEEQEARTACLEKYGATIQRVKNISKDIKKSWNNRPFRFSMRCLCIIPDSGNLSM</sequence>
<reference evidence="2 3" key="1">
    <citation type="journal article" date="2021" name="Nat. Plants">
        <title>The Taxus genome provides insights into paclitaxel biosynthesis.</title>
        <authorList>
            <person name="Xiong X."/>
            <person name="Gou J."/>
            <person name="Liao Q."/>
            <person name="Li Y."/>
            <person name="Zhou Q."/>
            <person name="Bi G."/>
            <person name="Li C."/>
            <person name="Du R."/>
            <person name="Wang X."/>
            <person name="Sun T."/>
            <person name="Guo L."/>
            <person name="Liang H."/>
            <person name="Lu P."/>
            <person name="Wu Y."/>
            <person name="Zhang Z."/>
            <person name="Ro D.K."/>
            <person name="Shang Y."/>
            <person name="Huang S."/>
            <person name="Yan J."/>
        </authorList>
    </citation>
    <scope>NUCLEOTIDE SEQUENCE [LARGE SCALE GENOMIC DNA]</scope>
    <source>
        <strain evidence="2">Ta-2019</strain>
    </source>
</reference>
<comment type="caution">
    <text evidence="2">The sequence shown here is derived from an EMBL/GenBank/DDBJ whole genome shotgun (WGS) entry which is preliminary data.</text>
</comment>
<proteinExistence type="predicted"/>
<gene>
    <name evidence="2" type="ORF">KI387_017909</name>
</gene>
<feature type="non-terminal residue" evidence="2">
    <location>
        <position position="1"/>
    </location>
</feature>
<feature type="non-terminal residue" evidence="2">
    <location>
        <position position="116"/>
    </location>
</feature>
<protein>
    <submittedName>
        <fullName evidence="2">Uncharacterized protein</fullName>
    </submittedName>
</protein>
<evidence type="ECO:0000313" key="3">
    <source>
        <dbReference type="Proteomes" id="UP000824469"/>
    </source>
</evidence>